<accession>A0A3M8T389</accession>
<dbReference type="InterPro" id="IPR007730">
    <property type="entry name" value="SPOR-like_dom"/>
</dbReference>
<gene>
    <name evidence="2" type="ORF">EER27_05530</name>
</gene>
<sequence length="195" mass="21608">MRPRQIGAWPVRMWSRRLVMSYLRVWWLAMKRTGRGRYKEGVPVSVWLLVGVLGVALAIFRDGPPAFTNMERSGGSEPQGKDTFTPIEASPTGVLLPHALQLEAVGASSMKYDSSTQRRTASLLMVGPFPSGLQAEALKARIALLAYVSRIETYQQDGRTLYRLRLGPYATTTELDDVKRRLAEDGIESLAVAGQ</sequence>
<feature type="domain" description="SPOR" evidence="1">
    <location>
        <begin position="116"/>
        <end position="195"/>
    </location>
</feature>
<name>A0A3M8T389_9GAMM</name>
<dbReference type="OrthoDB" id="8558195at2"/>
<reference evidence="2 3" key="1">
    <citation type="submission" date="2018-11" db="EMBL/GenBank/DDBJ databases">
        <title>Lysobacter cryohumiis sp. nov., isolated from soil in the Tianshan Mountains, Xinjiang, China.</title>
        <authorList>
            <person name="Luo Y."/>
            <person name="Sheng H."/>
        </authorList>
    </citation>
    <scope>NUCLEOTIDE SEQUENCE [LARGE SCALE GENOMIC DNA]</scope>
    <source>
        <strain evidence="2 3">ZS60</strain>
    </source>
</reference>
<dbReference type="AlphaFoldDB" id="A0A3M8T389"/>
<evidence type="ECO:0000259" key="1">
    <source>
        <dbReference type="PROSITE" id="PS51724"/>
    </source>
</evidence>
<dbReference type="Pfam" id="PF05036">
    <property type="entry name" value="SPOR"/>
    <property type="match status" value="1"/>
</dbReference>
<dbReference type="InterPro" id="IPR036680">
    <property type="entry name" value="SPOR-like_sf"/>
</dbReference>
<proteinExistence type="predicted"/>
<comment type="caution">
    <text evidence="2">The sequence shown here is derived from an EMBL/GenBank/DDBJ whole genome shotgun (WGS) entry which is preliminary data.</text>
</comment>
<dbReference type="Gene3D" id="3.30.70.1070">
    <property type="entry name" value="Sporulation related repeat"/>
    <property type="match status" value="1"/>
</dbReference>
<dbReference type="EMBL" id="RIBS01000002">
    <property type="protein sequence ID" value="RNF85232.1"/>
    <property type="molecule type" value="Genomic_DNA"/>
</dbReference>
<evidence type="ECO:0000313" key="2">
    <source>
        <dbReference type="EMBL" id="RNF85232.1"/>
    </source>
</evidence>
<dbReference type="GO" id="GO:0042834">
    <property type="term" value="F:peptidoglycan binding"/>
    <property type="evidence" value="ECO:0007669"/>
    <property type="project" value="InterPro"/>
</dbReference>
<organism evidence="2 3">
    <name type="scientific">Montanilutibacter psychrotolerans</name>
    <dbReference type="NCBI Taxonomy" id="1327343"/>
    <lineage>
        <taxon>Bacteria</taxon>
        <taxon>Pseudomonadati</taxon>
        <taxon>Pseudomonadota</taxon>
        <taxon>Gammaproteobacteria</taxon>
        <taxon>Lysobacterales</taxon>
        <taxon>Lysobacteraceae</taxon>
        <taxon>Montanilutibacter</taxon>
    </lineage>
</organism>
<evidence type="ECO:0000313" key="3">
    <source>
        <dbReference type="Proteomes" id="UP000267049"/>
    </source>
</evidence>
<keyword evidence="3" id="KW-1185">Reference proteome</keyword>
<dbReference type="PROSITE" id="PS51724">
    <property type="entry name" value="SPOR"/>
    <property type="match status" value="1"/>
</dbReference>
<dbReference type="Proteomes" id="UP000267049">
    <property type="component" value="Unassembled WGS sequence"/>
</dbReference>
<protein>
    <recommendedName>
        <fullName evidence="1">SPOR domain-containing protein</fullName>
    </recommendedName>
</protein>
<dbReference type="SUPFAM" id="SSF110997">
    <property type="entry name" value="Sporulation related repeat"/>
    <property type="match status" value="1"/>
</dbReference>